<dbReference type="SMART" id="SM00360">
    <property type="entry name" value="RRM"/>
    <property type="match status" value="1"/>
</dbReference>
<evidence type="ECO:0000313" key="15">
    <source>
        <dbReference type="Proteomes" id="UP001345013"/>
    </source>
</evidence>
<accession>A0ABR0K6F8</accession>
<evidence type="ECO:0000256" key="5">
    <source>
        <dbReference type="ARBA" id="ARBA00022801"/>
    </source>
</evidence>
<dbReference type="Pfam" id="PF17216">
    <property type="entry name" value="Rrp44_CSD1"/>
    <property type="match status" value="1"/>
</dbReference>
<keyword evidence="15" id="KW-1185">Reference proteome</keyword>
<dbReference type="SMART" id="SM00955">
    <property type="entry name" value="RNB"/>
    <property type="match status" value="1"/>
</dbReference>
<evidence type="ECO:0000313" key="14">
    <source>
        <dbReference type="EMBL" id="KAK5089331.1"/>
    </source>
</evidence>
<dbReference type="SUPFAM" id="SSF50249">
    <property type="entry name" value="Nucleic acid-binding proteins"/>
    <property type="match status" value="3"/>
</dbReference>
<evidence type="ECO:0000256" key="8">
    <source>
        <dbReference type="ARBA" id="ARBA00022884"/>
    </source>
</evidence>
<dbReference type="SUPFAM" id="SSF88723">
    <property type="entry name" value="PIN domain-like"/>
    <property type="match status" value="1"/>
</dbReference>
<gene>
    <name evidence="14" type="primary">DIS3</name>
    <name evidence="14" type="ORF">LTR24_006325</name>
</gene>
<comment type="similarity">
    <text evidence="2 11">Belongs to the RNR ribonuclease family.</text>
</comment>
<dbReference type="InterPro" id="IPR012340">
    <property type="entry name" value="NA-bd_OB-fold"/>
</dbReference>
<dbReference type="InterPro" id="IPR029060">
    <property type="entry name" value="PIN-like_dom_sf"/>
</dbReference>
<dbReference type="SMART" id="SM00670">
    <property type="entry name" value="PINc"/>
    <property type="match status" value="1"/>
</dbReference>
<keyword evidence="3" id="KW-0698">rRNA processing</keyword>
<dbReference type="Pfam" id="PF17849">
    <property type="entry name" value="OB_Dis3"/>
    <property type="match status" value="1"/>
</dbReference>
<keyword evidence="7" id="KW-0269">Exonuclease</keyword>
<dbReference type="Gene3D" id="2.40.50.690">
    <property type="match status" value="1"/>
</dbReference>
<dbReference type="InterPro" id="IPR041505">
    <property type="entry name" value="Dis3_CSD2"/>
</dbReference>
<evidence type="ECO:0000256" key="3">
    <source>
        <dbReference type="ARBA" id="ARBA00022552"/>
    </source>
</evidence>
<dbReference type="InterPro" id="IPR033770">
    <property type="entry name" value="RRP44_S1"/>
</dbReference>
<keyword evidence="8 10" id="KW-0694">RNA-binding</keyword>
<evidence type="ECO:0000256" key="11">
    <source>
        <dbReference type="RuleBase" id="RU003901"/>
    </source>
</evidence>
<evidence type="ECO:0000259" key="13">
    <source>
        <dbReference type="PROSITE" id="PS50102"/>
    </source>
</evidence>
<dbReference type="Pfam" id="PF13638">
    <property type="entry name" value="PIN_4"/>
    <property type="match status" value="1"/>
</dbReference>
<reference evidence="14 15" key="1">
    <citation type="submission" date="2023-08" db="EMBL/GenBank/DDBJ databases">
        <title>Black Yeasts Isolated from many extreme environments.</title>
        <authorList>
            <person name="Coleine C."/>
            <person name="Stajich J.E."/>
            <person name="Selbmann L."/>
        </authorList>
    </citation>
    <scope>NUCLEOTIDE SEQUENCE [LARGE SCALE GENOMIC DNA]</scope>
    <source>
        <strain evidence="14 15">CCFEE 5885</strain>
    </source>
</reference>
<evidence type="ECO:0000256" key="10">
    <source>
        <dbReference type="PROSITE-ProRule" id="PRU00176"/>
    </source>
</evidence>
<dbReference type="InterPro" id="IPR012677">
    <property type="entry name" value="Nucleotide-bd_a/b_plait_sf"/>
</dbReference>
<dbReference type="PROSITE" id="PS01175">
    <property type="entry name" value="RIBONUCLEASE_II"/>
    <property type="match status" value="1"/>
</dbReference>
<comment type="caution">
    <text evidence="14">The sequence shown here is derived from an EMBL/GenBank/DDBJ whole genome shotgun (WGS) entry which is preliminary data.</text>
</comment>
<comment type="subcellular location">
    <subcellularLocation>
        <location evidence="1">Nucleus</location>
    </subcellularLocation>
</comment>
<keyword evidence="6" id="KW-0271">Exosome</keyword>
<evidence type="ECO:0000256" key="6">
    <source>
        <dbReference type="ARBA" id="ARBA00022835"/>
    </source>
</evidence>
<dbReference type="InterPro" id="IPR035979">
    <property type="entry name" value="RBD_domain_sf"/>
</dbReference>
<proteinExistence type="inferred from homology"/>
<dbReference type="Pfam" id="PF17215">
    <property type="entry name" value="Rrp44_S1"/>
    <property type="match status" value="1"/>
</dbReference>
<dbReference type="PROSITE" id="PS50102">
    <property type="entry name" value="RRM"/>
    <property type="match status" value="1"/>
</dbReference>
<dbReference type="Pfam" id="PF00076">
    <property type="entry name" value="RRM_1"/>
    <property type="match status" value="1"/>
</dbReference>
<dbReference type="InterPro" id="IPR050180">
    <property type="entry name" value="RNR_Ribonuclease"/>
</dbReference>
<dbReference type="EMBL" id="JAVRRG010000080">
    <property type="protein sequence ID" value="KAK5089331.1"/>
    <property type="molecule type" value="Genomic_DNA"/>
</dbReference>
<dbReference type="Gene3D" id="2.40.50.140">
    <property type="entry name" value="Nucleic acid-binding proteins"/>
    <property type="match status" value="1"/>
</dbReference>
<protein>
    <submittedName>
        <fullName evidence="14">Exosome catalytic subunit dis3</fullName>
    </submittedName>
</protein>
<dbReference type="Gene3D" id="3.30.70.330">
    <property type="match status" value="1"/>
</dbReference>
<feature type="domain" description="RRM" evidence="13">
    <location>
        <begin position="1097"/>
        <end position="1174"/>
    </location>
</feature>
<dbReference type="PANTHER" id="PTHR23355">
    <property type="entry name" value="RIBONUCLEASE"/>
    <property type="match status" value="1"/>
</dbReference>
<evidence type="ECO:0000256" key="4">
    <source>
        <dbReference type="ARBA" id="ARBA00022722"/>
    </source>
</evidence>
<dbReference type="InterPro" id="IPR022966">
    <property type="entry name" value="RNase_II/R_CS"/>
</dbReference>
<dbReference type="Pfam" id="PF00773">
    <property type="entry name" value="RNB"/>
    <property type="match status" value="1"/>
</dbReference>
<evidence type="ECO:0000256" key="1">
    <source>
        <dbReference type="ARBA" id="ARBA00004123"/>
    </source>
</evidence>
<keyword evidence="9" id="KW-0539">Nucleus</keyword>
<dbReference type="PANTHER" id="PTHR23355:SF35">
    <property type="entry name" value="EXOSOME COMPLEX EXONUCLEASE RRP44"/>
    <property type="match status" value="1"/>
</dbReference>
<evidence type="ECO:0000256" key="7">
    <source>
        <dbReference type="ARBA" id="ARBA00022839"/>
    </source>
</evidence>
<feature type="region of interest" description="Disordered" evidence="12">
    <location>
        <begin position="323"/>
        <end position="345"/>
    </location>
</feature>
<organism evidence="14 15">
    <name type="scientific">Lithohypha guttulata</name>
    <dbReference type="NCBI Taxonomy" id="1690604"/>
    <lineage>
        <taxon>Eukaryota</taxon>
        <taxon>Fungi</taxon>
        <taxon>Dikarya</taxon>
        <taxon>Ascomycota</taxon>
        <taxon>Pezizomycotina</taxon>
        <taxon>Eurotiomycetes</taxon>
        <taxon>Chaetothyriomycetidae</taxon>
        <taxon>Chaetothyriales</taxon>
        <taxon>Trichomeriaceae</taxon>
        <taxon>Lithohypha</taxon>
    </lineage>
</organism>
<keyword evidence="5" id="KW-0378">Hydrolase</keyword>
<evidence type="ECO:0000256" key="9">
    <source>
        <dbReference type="ARBA" id="ARBA00023242"/>
    </source>
</evidence>
<dbReference type="Gene3D" id="3.40.50.1010">
    <property type="entry name" value="5'-nuclease"/>
    <property type="match status" value="1"/>
</dbReference>
<dbReference type="Proteomes" id="UP001345013">
    <property type="component" value="Unassembled WGS sequence"/>
</dbReference>
<name>A0ABR0K6F8_9EURO</name>
<sequence length="1175" mass="130869">MKSLKRSFGDSTANISSKVFIRSLKSGRVQKVVREQYLRKDISCSSQLCSACASNAAADASGNVPKPVLSRQPARTKSFPTGHYIVPDTNVLLTGIDLLEHSDAFYDVIILQTVLDELRNRSLPLYNRIMSLVKSEDKRFYLFFNEFRAETNVVREESETVNDRNDRSIRKSAGWYATHLKAAAKKNAPAIVVITNDADNRRKAEVEGIEALSLREYVSGLENADHLLDMVAEGQDRAVQGELIYPDYFTQSRVQTGLKAGVLHQGVFHVSPHNYLEGTVKVPAFDKPLLILGRESSNRSVSGDVVVVEVLSKDQWKQPSSKIIDEEAMNQNEGAEDEGEGSGPIITEGERKALQEEVKSAHHAGADRAQPTAKVVGVMKRSWRQYVGTVDASAGGGNRQQTVFLVPMDKKIPKIRMRTRQVDQLIGKRVVATIDAWDRDSRYPAGHFVRSLGGLETKEAETEALLLEFDVQYRPFPKAILDCLPSEGHNWTVPQDKSDPGWVGRKDLRELLVCSIDPPGCQDIDDALHARQLPNGNFEVGVHIADVPHFVRPNNAMDAEATSRGTTVYLVDKRIDMLPSLLGTDLCSLKPNVERYAFSTIWELTPDAEIVKADFTKSVIYSREGFSYEAAQKRVDDKSAQDDLTAGMRHLLRLSKLLRAKRMAAGALNLSSPEVRIESAETSNETGDPLADVKTKASLETNSLVEEFMLLANTTVATKIQSVFPQTALLRRHAEPPVSNFADLSDQLKRMRDMELDVSSSKALADSLDKCIDPEHPFFNTLIRILATRCMTSAEYFCSGSHAEPEFRHYGLASEIYTHFTSPIRRYADLLVHRQLAYAISYEGQGSEVVDEGLRNKNKLENVCRNLNFRHRNAQHAGRASIEYYVGQALKQRQAKMGDEGVVEDGYVMRVFENGAVIFVRKFGIEGVVRLEDFDLSPRKKSKKDQRTENEEGLITKESEFEPENYALTVFEKGKKDTTGRRIELFQEVKVRVSSEEKGGAREKGKRKVLQSLALLMTAEPTTMQGVFRDMTPLSISKLDVADSLEDSPAIAETGGGDNNTIWPPRKAPATAIAMSPTRIPASPSVLTQDKALRNKSHLYIRNFPYAAQGEDLRKFFVGHDIVSTSVPVNPRTNRAVGYHFVTFRGGADAQRAVDALSGKLVVEQEVFVQITRDS</sequence>
<keyword evidence="4" id="KW-0540">Nuclease</keyword>
<dbReference type="CDD" id="cd09862">
    <property type="entry name" value="PIN_Rrp44-like"/>
    <property type="match status" value="1"/>
</dbReference>
<dbReference type="SUPFAM" id="SSF54928">
    <property type="entry name" value="RNA-binding domain, RBD"/>
    <property type="match status" value="1"/>
</dbReference>
<dbReference type="InterPro" id="IPR033771">
    <property type="entry name" value="Rrp44_CSD1"/>
</dbReference>
<dbReference type="InterPro" id="IPR001900">
    <property type="entry name" value="RNase_II/R"/>
</dbReference>
<dbReference type="InterPro" id="IPR002716">
    <property type="entry name" value="PIN_dom"/>
</dbReference>
<dbReference type="Gene3D" id="2.40.50.700">
    <property type="match status" value="1"/>
</dbReference>
<dbReference type="InterPro" id="IPR000504">
    <property type="entry name" value="RRM_dom"/>
</dbReference>
<evidence type="ECO:0000256" key="2">
    <source>
        <dbReference type="ARBA" id="ARBA00005785"/>
    </source>
</evidence>
<evidence type="ECO:0000256" key="12">
    <source>
        <dbReference type="SAM" id="MobiDB-lite"/>
    </source>
</evidence>